<feature type="domain" description="Nitroreductase" evidence="1">
    <location>
        <begin position="278"/>
        <end position="452"/>
    </location>
</feature>
<organism evidence="3 4">
    <name type="scientific">Streptoalloteichus hindustanus</name>
    <dbReference type="NCBI Taxonomy" id="2017"/>
    <lineage>
        <taxon>Bacteria</taxon>
        <taxon>Bacillati</taxon>
        <taxon>Actinomycetota</taxon>
        <taxon>Actinomycetes</taxon>
        <taxon>Pseudonocardiales</taxon>
        <taxon>Pseudonocardiaceae</taxon>
        <taxon>Streptoalloteichus</taxon>
    </lineage>
</organism>
<evidence type="ECO:0000259" key="2">
    <source>
        <dbReference type="Pfam" id="PF22767"/>
    </source>
</evidence>
<evidence type="ECO:0000313" key="3">
    <source>
        <dbReference type="EMBL" id="SHF79350.1"/>
    </source>
</evidence>
<dbReference type="InterPro" id="IPR020051">
    <property type="entry name" value="SagB-type_dehydrogenase"/>
</dbReference>
<feature type="domain" description="Cyanobactin oxidase ThcOx second" evidence="2">
    <location>
        <begin position="125"/>
        <end position="228"/>
    </location>
</feature>
<dbReference type="Gene3D" id="3.40.109.10">
    <property type="entry name" value="NADH Oxidase"/>
    <property type="match status" value="1"/>
</dbReference>
<name>A0A1M5EJQ6_STRHI</name>
<dbReference type="InterPro" id="IPR029479">
    <property type="entry name" value="Nitroreductase"/>
</dbReference>
<dbReference type="CDD" id="cd02142">
    <property type="entry name" value="McbC_SagB-like_oxidoreductase"/>
    <property type="match status" value="1"/>
</dbReference>
<dbReference type="OrthoDB" id="3723182at2"/>
<dbReference type="InterPro" id="IPR054488">
    <property type="entry name" value="ThcOx_dom2"/>
</dbReference>
<reference evidence="3 4" key="1">
    <citation type="submission" date="2016-11" db="EMBL/GenBank/DDBJ databases">
        <authorList>
            <person name="Jaros S."/>
            <person name="Januszkiewicz K."/>
            <person name="Wedrychowicz H."/>
        </authorList>
    </citation>
    <scope>NUCLEOTIDE SEQUENCE [LARGE SCALE GENOMIC DNA]</scope>
    <source>
        <strain evidence="3 4">DSM 44523</strain>
    </source>
</reference>
<dbReference type="AlphaFoldDB" id="A0A1M5EJQ6"/>
<sequence>MAHLSSPHRELIHLRSQVTVRRAAEDEVELTENGHVARFAGLSEGQLAALDNLLGEPRTEPELLRAVRAHDGEHSPARLSDLLTRLHRDGWVESTLVDGDRPLVTVTPTGSPVRARTPVAESDVLVLSRFAILRRDGDRILLESPRAKAVVAVHDDAVVALLTGLRIPRPAASLTGPLSAEATAAVLEILRAHSLVVPGDEEERDFALRQWRPHELWFHSRTRLGRHDLPYGGTHWARDRFPALPSAREPFPGPAVPLARPDGGQAAAPTPAFTDVLERRQSVREHDDTRPITAEQLGEFLYRCARVRGDRPGHTQELTYRPYPSGGSIYELELYPVVSHVDGLASGIYHYDPFGHRLERVPDRVDAAPRLLSWARRITLMPGDPQVLIVITARFGRMMWKYESMAYAATLKNVGALYTTMYLVATAMGLAPCGVGGGDSDLFAEATGLDYYAESSVGEFVLGSRPPTAA</sequence>
<dbReference type="PANTHER" id="PTHR43745:SF2">
    <property type="entry name" value="NITROREDUCTASE MJ1384-RELATED"/>
    <property type="match status" value="1"/>
</dbReference>
<dbReference type="Pfam" id="PF00881">
    <property type="entry name" value="Nitroreductase"/>
    <property type="match status" value="1"/>
</dbReference>
<gene>
    <name evidence="3" type="ORF">SAMN05444320_10514</name>
</gene>
<protein>
    <submittedName>
        <fullName evidence="3">SagB-type dehydrogenase domain-containing protein</fullName>
    </submittedName>
</protein>
<evidence type="ECO:0000259" key="1">
    <source>
        <dbReference type="Pfam" id="PF00881"/>
    </source>
</evidence>
<dbReference type="NCBIfam" id="TIGR03605">
    <property type="entry name" value="antibiot_sagB"/>
    <property type="match status" value="1"/>
</dbReference>
<dbReference type="GO" id="GO:0016491">
    <property type="term" value="F:oxidoreductase activity"/>
    <property type="evidence" value="ECO:0007669"/>
    <property type="project" value="InterPro"/>
</dbReference>
<dbReference type="PANTHER" id="PTHR43745">
    <property type="entry name" value="NITROREDUCTASE MJ1384-RELATED"/>
    <property type="match status" value="1"/>
</dbReference>
<dbReference type="InterPro" id="IPR036390">
    <property type="entry name" value="WH_DNA-bd_sf"/>
</dbReference>
<dbReference type="Pfam" id="PF22767">
    <property type="entry name" value="ThcOx"/>
    <property type="match status" value="1"/>
</dbReference>
<proteinExistence type="predicted"/>
<dbReference type="RefSeq" id="WP_083959735.1">
    <property type="nucleotide sequence ID" value="NZ_FQVN01000005.1"/>
</dbReference>
<keyword evidence="4" id="KW-1185">Reference proteome</keyword>
<dbReference type="SUPFAM" id="SSF46785">
    <property type="entry name" value="Winged helix' DNA-binding domain"/>
    <property type="match status" value="1"/>
</dbReference>
<dbReference type="STRING" id="2017.SAMN05444320_10514"/>
<dbReference type="EMBL" id="FQVN01000005">
    <property type="protein sequence ID" value="SHF79350.1"/>
    <property type="molecule type" value="Genomic_DNA"/>
</dbReference>
<dbReference type="InterPro" id="IPR000415">
    <property type="entry name" value="Nitroreductase-like"/>
</dbReference>
<accession>A0A1M5EJQ6</accession>
<evidence type="ECO:0000313" key="4">
    <source>
        <dbReference type="Proteomes" id="UP000184501"/>
    </source>
</evidence>
<dbReference type="InterPro" id="IPR052544">
    <property type="entry name" value="Bacteriocin_Proc_Enz"/>
</dbReference>
<dbReference type="Proteomes" id="UP000184501">
    <property type="component" value="Unassembled WGS sequence"/>
</dbReference>
<dbReference type="SUPFAM" id="SSF55469">
    <property type="entry name" value="FMN-dependent nitroreductase-like"/>
    <property type="match status" value="1"/>
</dbReference>